<organism evidence="3 4">
    <name type="scientific">Hoylesella nanceiensis</name>
    <dbReference type="NCBI Taxonomy" id="425941"/>
    <lineage>
        <taxon>Bacteria</taxon>
        <taxon>Pseudomonadati</taxon>
        <taxon>Bacteroidota</taxon>
        <taxon>Bacteroidia</taxon>
        <taxon>Bacteroidales</taxon>
        <taxon>Prevotellaceae</taxon>
        <taxon>Hoylesella</taxon>
    </lineage>
</organism>
<comment type="caution">
    <text evidence="3">The sequence shown here is derived from an EMBL/GenBank/DDBJ whole genome shotgun (WGS) entry which is preliminary data.</text>
</comment>
<dbReference type="EMBL" id="JAHXCT010000002">
    <property type="protein sequence ID" value="MBW4768776.1"/>
    <property type="molecule type" value="Genomic_DNA"/>
</dbReference>
<protein>
    <submittedName>
        <fullName evidence="3">M23 family metallopeptidase</fullName>
    </submittedName>
</protein>
<feature type="domain" description="M23ase beta-sheet core" evidence="2">
    <location>
        <begin position="75"/>
        <end position="165"/>
    </location>
</feature>
<dbReference type="Proteomes" id="UP000788426">
    <property type="component" value="Unassembled WGS sequence"/>
</dbReference>
<dbReference type="InterPro" id="IPR050570">
    <property type="entry name" value="Cell_wall_metabolism_enzyme"/>
</dbReference>
<evidence type="ECO:0000259" key="2">
    <source>
        <dbReference type="Pfam" id="PF01551"/>
    </source>
</evidence>
<feature type="chain" id="PRO_5045836746" evidence="1">
    <location>
        <begin position="23"/>
        <end position="384"/>
    </location>
</feature>
<evidence type="ECO:0000313" key="3">
    <source>
        <dbReference type="EMBL" id="MBW4768776.1"/>
    </source>
</evidence>
<dbReference type="PANTHER" id="PTHR21666:SF270">
    <property type="entry name" value="MUREIN HYDROLASE ACTIVATOR ENVC"/>
    <property type="match status" value="1"/>
</dbReference>
<evidence type="ECO:0000313" key="4">
    <source>
        <dbReference type="Proteomes" id="UP000788426"/>
    </source>
</evidence>
<feature type="domain" description="M23ase beta-sheet core" evidence="2">
    <location>
        <begin position="260"/>
        <end position="354"/>
    </location>
</feature>
<feature type="signal peptide" evidence="1">
    <location>
        <begin position="1"/>
        <end position="22"/>
    </location>
</feature>
<keyword evidence="1" id="KW-0732">Signal</keyword>
<reference evidence="3 4" key="1">
    <citation type="submission" date="2021-07" db="EMBL/GenBank/DDBJ databases">
        <title>Genomic diversity and antimicrobial resistance of Prevotella spp. isolated from chronic lung disease airways.</title>
        <authorList>
            <person name="Webb K.A."/>
            <person name="Olagoke O.S."/>
            <person name="Baird T."/>
            <person name="Neill J."/>
            <person name="Pham A."/>
            <person name="Wells T.J."/>
            <person name="Ramsay K.A."/>
            <person name="Bell S.C."/>
            <person name="Sarovich D.S."/>
            <person name="Price E.P."/>
        </authorList>
    </citation>
    <scope>NUCLEOTIDE SEQUENCE [LARGE SCALE GENOMIC DNA]</scope>
    <source>
        <strain evidence="3 4">SCHI0011.S.12</strain>
    </source>
</reference>
<gene>
    <name evidence="3" type="ORF">KZO38_03240</name>
</gene>
<dbReference type="CDD" id="cd12797">
    <property type="entry name" value="M23_peptidase"/>
    <property type="match status" value="2"/>
</dbReference>
<sequence>MKKLITLCYVALLGLLVAFMPANDTFTAAEQQQISIETPHLFDASNTFNIDFGALSSNEYSFPLPIGKASLLSNKNIEITTSEGDAVKSMFNGTVRLARKMGNRGNVVVIRHDNSLETVYENNAQNLVKVGQKVKAGQTIAIVGTKNKKATCLFYIMVNGGKVNPELVLDVKKKTLKQSILQCKKKGKHVDITIIEKKDEKNIKKEDKEKKAEEKEEKVKSGSYNKNDDYVLNLSTLKKGEWAFPLPGCHIISPYGGRRGHSGVDIKTKANDNIYAAFDGVVTMSAPHYGYGNCIVIKHAEGLETLYSHQSKNLVKVGQKVKAGDLIGLTGRTGRATTPHLHFEVKWKGHRFNPVIMFNCTNHSLHNVTMTFSKSGKVTATTNK</sequence>
<dbReference type="PANTHER" id="PTHR21666">
    <property type="entry name" value="PEPTIDASE-RELATED"/>
    <property type="match status" value="1"/>
</dbReference>
<dbReference type="Pfam" id="PF01551">
    <property type="entry name" value="Peptidase_M23"/>
    <property type="match status" value="2"/>
</dbReference>
<keyword evidence="4" id="KW-1185">Reference proteome</keyword>
<accession>A0ABS6YB34</accession>
<dbReference type="InterPro" id="IPR016047">
    <property type="entry name" value="M23ase_b-sheet_dom"/>
</dbReference>
<dbReference type="RefSeq" id="WP_219479824.1">
    <property type="nucleotide sequence ID" value="NZ_JAHXCT010000002.1"/>
</dbReference>
<evidence type="ECO:0000256" key="1">
    <source>
        <dbReference type="SAM" id="SignalP"/>
    </source>
</evidence>
<proteinExistence type="predicted"/>
<name>A0ABS6YB34_9BACT</name>